<protein>
    <submittedName>
        <fullName evidence="6">1-acyl-sn-glycerol-3-phosphate acyltransferase</fullName>
    </submittedName>
</protein>
<dbReference type="HOGENOM" id="CLU_634154_0_0_0"/>
<keyword evidence="7" id="KW-1185">Reference proteome</keyword>
<keyword evidence="3 6" id="KW-0012">Acyltransferase</keyword>
<dbReference type="AlphaFoldDB" id="G2LEP7"/>
<feature type="transmembrane region" description="Helical" evidence="4">
    <location>
        <begin position="301"/>
        <end position="321"/>
    </location>
</feature>
<dbReference type="RefSeq" id="WP_014099768.1">
    <property type="nucleotide sequence ID" value="NC_016024.1"/>
</dbReference>
<dbReference type="GO" id="GO:0003841">
    <property type="term" value="F:1-acylglycerol-3-phosphate O-acyltransferase activity"/>
    <property type="evidence" value="ECO:0007669"/>
    <property type="project" value="TreeGrafter"/>
</dbReference>
<evidence type="ECO:0000259" key="5">
    <source>
        <dbReference type="SMART" id="SM00563"/>
    </source>
</evidence>
<dbReference type="CDD" id="cd07989">
    <property type="entry name" value="LPLAT_AGPAT-like"/>
    <property type="match status" value="1"/>
</dbReference>
<reference evidence="6 7" key="1">
    <citation type="journal article" date="2012" name="Environ. Microbiol.">
        <title>Complete genome of Candidatus Chloracidobacterium thermophilum, a chlorophyll-based photoheterotroph belonging to the phylum Acidobacteria.</title>
        <authorList>
            <person name="Garcia Costas A.M."/>
            <person name="Liu Z."/>
            <person name="Tomsho L.P."/>
            <person name="Schuster S.C."/>
            <person name="Ward D.M."/>
            <person name="Bryant D.A."/>
        </authorList>
    </citation>
    <scope>NUCLEOTIDE SEQUENCE [LARGE SCALE GENOMIC DNA]</scope>
    <source>
        <strain evidence="6 7">B</strain>
    </source>
</reference>
<comment type="pathway">
    <text evidence="1">Lipid metabolism.</text>
</comment>
<feature type="transmembrane region" description="Helical" evidence="4">
    <location>
        <begin position="245"/>
        <end position="265"/>
    </location>
</feature>
<evidence type="ECO:0000256" key="2">
    <source>
        <dbReference type="ARBA" id="ARBA00022679"/>
    </source>
</evidence>
<evidence type="ECO:0000313" key="7">
    <source>
        <dbReference type="Proteomes" id="UP000006791"/>
    </source>
</evidence>
<dbReference type="InterPro" id="IPR002123">
    <property type="entry name" value="Plipid/glycerol_acylTrfase"/>
</dbReference>
<feature type="transmembrane region" description="Helical" evidence="4">
    <location>
        <begin position="381"/>
        <end position="398"/>
    </location>
</feature>
<feature type="transmembrane region" description="Helical" evidence="4">
    <location>
        <begin position="405"/>
        <end position="426"/>
    </location>
</feature>
<keyword evidence="4" id="KW-0812">Transmembrane</keyword>
<organism evidence="6 7">
    <name type="scientific">Chloracidobacterium thermophilum (strain B)</name>
    <dbReference type="NCBI Taxonomy" id="981222"/>
    <lineage>
        <taxon>Bacteria</taxon>
        <taxon>Pseudomonadati</taxon>
        <taxon>Acidobacteriota</taxon>
        <taxon>Terriglobia</taxon>
        <taxon>Terriglobales</taxon>
        <taxon>Acidobacteriaceae</taxon>
        <taxon>Chloracidobacterium</taxon>
    </lineage>
</organism>
<name>G2LEP7_CHLTF</name>
<dbReference type="SMART" id="SM00563">
    <property type="entry name" value="PlsC"/>
    <property type="match status" value="1"/>
</dbReference>
<proteinExistence type="predicted"/>
<dbReference type="STRING" id="981222.Cabther_A1278"/>
<evidence type="ECO:0000256" key="3">
    <source>
        <dbReference type="ARBA" id="ARBA00023315"/>
    </source>
</evidence>
<dbReference type="Proteomes" id="UP000006791">
    <property type="component" value="Chromosome 1"/>
</dbReference>
<dbReference type="EMBL" id="CP002514">
    <property type="protein sequence ID" value="AEP12030.1"/>
    <property type="molecule type" value="Genomic_DNA"/>
</dbReference>
<evidence type="ECO:0000256" key="4">
    <source>
        <dbReference type="SAM" id="Phobius"/>
    </source>
</evidence>
<dbReference type="SUPFAM" id="SSF69593">
    <property type="entry name" value="Glycerol-3-phosphate (1)-acyltransferase"/>
    <property type="match status" value="1"/>
</dbReference>
<keyword evidence="4" id="KW-0472">Membrane</keyword>
<sequence>MLWILKVIIHALFRVVFTLEYRGVENVPLTGAVILAGNHPSYLDPVLISLPIRRRIRFVAWDKLFTIPLLGPLIRFFGAFPVDTTRRDQQAFAQALQVLREGEALGIFPEAGLSKEARMNALLKSGTARLALAVPCPIVPVTIAGARAAWPRGQWLPLPRKITVKYHPPIYPPRAGDASAVEDKELAQALTEQLRQTIERRLLPALKVGAKRAELYRRPAWALRAYEYLPLGVCLLGLGLGGRSWALVLPTLAYLGYVLLDIWVLPQQRLTKVLRDLALPVWLVATYPWAVTTFVTPELHARFLGAPAWILGLMWASILFPFHWTSYPDTQRFLRGLAISYLVCWWLEVIRPEEGGQGLQVLSLSFVIAYALVIRHLHWPLVMIGSTTYLLLFGWLLPEAWTIDLLYYAVAGVAVGGYVSAVKFTAHDGRWV</sequence>
<dbReference type="GO" id="GO:0006654">
    <property type="term" value="P:phosphatidic acid biosynthetic process"/>
    <property type="evidence" value="ECO:0007669"/>
    <property type="project" value="TreeGrafter"/>
</dbReference>
<dbReference type="OrthoDB" id="9803035at2"/>
<gene>
    <name evidence="6" type="ordered locus">Cabther_A1278</name>
</gene>
<feature type="transmembrane region" description="Helical" evidence="4">
    <location>
        <begin position="277"/>
        <end position="295"/>
    </location>
</feature>
<dbReference type="PANTHER" id="PTHR10434">
    <property type="entry name" value="1-ACYL-SN-GLYCEROL-3-PHOSPHATE ACYLTRANSFERASE"/>
    <property type="match status" value="1"/>
</dbReference>
<dbReference type="KEGG" id="ctm:Cabther_A1278"/>
<dbReference type="Pfam" id="PF01553">
    <property type="entry name" value="Acyltransferase"/>
    <property type="match status" value="1"/>
</dbReference>
<accession>G2LEP7</accession>
<evidence type="ECO:0000256" key="1">
    <source>
        <dbReference type="ARBA" id="ARBA00005189"/>
    </source>
</evidence>
<keyword evidence="4" id="KW-1133">Transmembrane helix</keyword>
<feature type="domain" description="Phospholipid/glycerol acyltransferase" evidence="5">
    <location>
        <begin position="33"/>
        <end position="146"/>
    </location>
</feature>
<keyword evidence="2 6" id="KW-0808">Transferase</keyword>
<dbReference type="PANTHER" id="PTHR10434:SF11">
    <property type="entry name" value="1-ACYL-SN-GLYCEROL-3-PHOSPHATE ACYLTRANSFERASE"/>
    <property type="match status" value="1"/>
</dbReference>
<evidence type="ECO:0000313" key="6">
    <source>
        <dbReference type="EMBL" id="AEP12030.1"/>
    </source>
</evidence>